<dbReference type="GO" id="GO:0016491">
    <property type="term" value="F:oxidoreductase activity"/>
    <property type="evidence" value="ECO:0007669"/>
    <property type="project" value="InterPro"/>
</dbReference>
<organism evidence="7 8">
    <name type="scientific">Athelia psychrophila</name>
    <dbReference type="NCBI Taxonomy" id="1759441"/>
    <lineage>
        <taxon>Eukaryota</taxon>
        <taxon>Fungi</taxon>
        <taxon>Dikarya</taxon>
        <taxon>Basidiomycota</taxon>
        <taxon>Agaricomycotina</taxon>
        <taxon>Agaricomycetes</taxon>
        <taxon>Agaricomycetidae</taxon>
        <taxon>Atheliales</taxon>
        <taxon>Atheliaceae</taxon>
        <taxon>Athelia</taxon>
    </lineage>
</organism>
<dbReference type="OrthoDB" id="408954at2759"/>
<evidence type="ECO:0000259" key="6">
    <source>
        <dbReference type="Pfam" id="PF04116"/>
    </source>
</evidence>
<dbReference type="InterPro" id="IPR050307">
    <property type="entry name" value="Sterol_Desaturase_Related"/>
</dbReference>
<dbReference type="Pfam" id="PF04116">
    <property type="entry name" value="FA_hydroxylase"/>
    <property type="match status" value="1"/>
</dbReference>
<dbReference type="AlphaFoldDB" id="A0A166Q295"/>
<keyword evidence="3 5" id="KW-1133">Transmembrane helix</keyword>
<dbReference type="GO" id="GO:0008610">
    <property type="term" value="P:lipid biosynthetic process"/>
    <property type="evidence" value="ECO:0007669"/>
    <property type="project" value="InterPro"/>
</dbReference>
<evidence type="ECO:0000256" key="2">
    <source>
        <dbReference type="ARBA" id="ARBA00022692"/>
    </source>
</evidence>
<evidence type="ECO:0000256" key="4">
    <source>
        <dbReference type="ARBA" id="ARBA00023136"/>
    </source>
</evidence>
<dbReference type="InterPro" id="IPR006694">
    <property type="entry name" value="Fatty_acid_hydroxylase"/>
</dbReference>
<protein>
    <recommendedName>
        <fullName evidence="6">Fatty acid hydroxylase domain-containing protein</fullName>
    </recommendedName>
</protein>
<dbReference type="GO" id="GO:0005506">
    <property type="term" value="F:iron ion binding"/>
    <property type="evidence" value="ECO:0007669"/>
    <property type="project" value="InterPro"/>
</dbReference>
<evidence type="ECO:0000313" key="7">
    <source>
        <dbReference type="EMBL" id="KZP26681.1"/>
    </source>
</evidence>
<comment type="subcellular location">
    <subcellularLocation>
        <location evidence="1">Membrane</location>
    </subcellularLocation>
</comment>
<dbReference type="EMBL" id="KV417513">
    <property type="protein sequence ID" value="KZP26681.1"/>
    <property type="molecule type" value="Genomic_DNA"/>
</dbReference>
<sequence>MNATRPLAYPTNVPFYHTDRPSLIPNISDTTSALAAPILAYWVLSLFFHALDMSGWKWLEKYRLHDSAEVKSKNLATRSQVIWAVILQQVIQTGLGLVWVTEGKHVTSQTRTDAMHWIGEVVMDIAWTVLGKRLGTKFLHARGADAVYFVYWWAIPAAQFFLAMFVIDTWQYFLHRLMHVNKWLYKQFHSTHHRLYVPYAFGALYNHPVEGFLLDSLGAVLGEALSMMSVRQTILFFAFSTLKTVDDHCGYNFPCDPLQFLCGNNADYHDIHHQVIGIKSNFSQPFFIHWDTILGTRMTRADIQKRRQEVKKSL</sequence>
<dbReference type="GO" id="GO:0016020">
    <property type="term" value="C:membrane"/>
    <property type="evidence" value="ECO:0007669"/>
    <property type="project" value="UniProtKB-SubCell"/>
</dbReference>
<accession>A0A166Q295</accession>
<feature type="transmembrane region" description="Helical" evidence="5">
    <location>
        <begin position="150"/>
        <end position="174"/>
    </location>
</feature>
<evidence type="ECO:0000313" key="8">
    <source>
        <dbReference type="Proteomes" id="UP000076532"/>
    </source>
</evidence>
<dbReference type="PANTHER" id="PTHR11863">
    <property type="entry name" value="STEROL DESATURASE"/>
    <property type="match status" value="1"/>
</dbReference>
<reference evidence="7 8" key="1">
    <citation type="journal article" date="2016" name="Mol. Biol. Evol.">
        <title>Comparative Genomics of Early-Diverging Mushroom-Forming Fungi Provides Insights into the Origins of Lignocellulose Decay Capabilities.</title>
        <authorList>
            <person name="Nagy L.G."/>
            <person name="Riley R."/>
            <person name="Tritt A."/>
            <person name="Adam C."/>
            <person name="Daum C."/>
            <person name="Floudas D."/>
            <person name="Sun H."/>
            <person name="Yadav J.S."/>
            <person name="Pangilinan J."/>
            <person name="Larsson K.H."/>
            <person name="Matsuura K."/>
            <person name="Barry K."/>
            <person name="Labutti K."/>
            <person name="Kuo R."/>
            <person name="Ohm R.A."/>
            <person name="Bhattacharya S.S."/>
            <person name="Shirouzu T."/>
            <person name="Yoshinaga Y."/>
            <person name="Martin F.M."/>
            <person name="Grigoriev I.V."/>
            <person name="Hibbett D.S."/>
        </authorList>
    </citation>
    <scope>NUCLEOTIDE SEQUENCE [LARGE SCALE GENOMIC DNA]</scope>
    <source>
        <strain evidence="7 8">CBS 109695</strain>
    </source>
</reference>
<name>A0A166Q295_9AGAM</name>
<proteinExistence type="predicted"/>
<gene>
    <name evidence="7" type="ORF">FIBSPDRAFT_887171</name>
</gene>
<dbReference type="Proteomes" id="UP000076532">
    <property type="component" value="Unassembled WGS sequence"/>
</dbReference>
<dbReference type="STRING" id="436010.A0A166Q295"/>
<keyword evidence="8" id="KW-1185">Reference proteome</keyword>
<feature type="transmembrane region" description="Helical" evidence="5">
    <location>
        <begin position="33"/>
        <end position="51"/>
    </location>
</feature>
<keyword evidence="2 5" id="KW-0812">Transmembrane</keyword>
<feature type="domain" description="Fatty acid hydroxylase" evidence="6">
    <location>
        <begin position="160"/>
        <end position="296"/>
    </location>
</feature>
<evidence type="ECO:0000256" key="1">
    <source>
        <dbReference type="ARBA" id="ARBA00004370"/>
    </source>
</evidence>
<keyword evidence="4 5" id="KW-0472">Membrane</keyword>
<evidence type="ECO:0000256" key="5">
    <source>
        <dbReference type="SAM" id="Phobius"/>
    </source>
</evidence>
<evidence type="ECO:0000256" key="3">
    <source>
        <dbReference type="ARBA" id="ARBA00022989"/>
    </source>
</evidence>